<dbReference type="Proteomes" id="UP001589818">
    <property type="component" value="Unassembled WGS sequence"/>
</dbReference>
<feature type="domain" description="Calcineurin-like phosphoesterase" evidence="5">
    <location>
        <begin position="1"/>
        <end position="152"/>
    </location>
</feature>
<gene>
    <name evidence="6" type="ORF">ACFFJ8_07375</name>
</gene>
<comment type="similarity">
    <text evidence="1 4">Belongs to the metallophosphoesterase superfamily. YfcE family.</text>
</comment>
<keyword evidence="3" id="KW-0378">Hydrolase</keyword>
<dbReference type="Gene3D" id="3.60.21.10">
    <property type="match status" value="1"/>
</dbReference>
<dbReference type="NCBIfam" id="TIGR00040">
    <property type="entry name" value="yfcE"/>
    <property type="match status" value="1"/>
</dbReference>
<comment type="cofactor">
    <cofactor evidence="4">
        <name>a divalent metal cation</name>
        <dbReference type="ChEBI" id="CHEBI:60240"/>
    </cofactor>
</comment>
<evidence type="ECO:0000256" key="4">
    <source>
        <dbReference type="RuleBase" id="RU362039"/>
    </source>
</evidence>
<evidence type="ECO:0000259" key="5">
    <source>
        <dbReference type="Pfam" id="PF12850"/>
    </source>
</evidence>
<dbReference type="SUPFAM" id="SSF56300">
    <property type="entry name" value="Metallo-dependent phosphatases"/>
    <property type="match status" value="1"/>
</dbReference>
<keyword evidence="2 4" id="KW-0479">Metal-binding</keyword>
<evidence type="ECO:0000256" key="1">
    <source>
        <dbReference type="ARBA" id="ARBA00008950"/>
    </source>
</evidence>
<dbReference type="InterPro" id="IPR024654">
    <property type="entry name" value="Calcineurin-like_PHP_lpxH"/>
</dbReference>
<dbReference type="InterPro" id="IPR029052">
    <property type="entry name" value="Metallo-depent_PP-like"/>
</dbReference>
<evidence type="ECO:0000313" key="7">
    <source>
        <dbReference type="Proteomes" id="UP001589818"/>
    </source>
</evidence>
<dbReference type="PANTHER" id="PTHR11124">
    <property type="entry name" value="VACUOLAR SORTING PROTEIN VPS29"/>
    <property type="match status" value="1"/>
</dbReference>
<dbReference type="InterPro" id="IPR000979">
    <property type="entry name" value="Phosphodiesterase_MJ0936/Vps29"/>
</dbReference>
<organism evidence="6 7">
    <name type="scientific">Paenibacillus mendelii</name>
    <dbReference type="NCBI Taxonomy" id="206163"/>
    <lineage>
        <taxon>Bacteria</taxon>
        <taxon>Bacillati</taxon>
        <taxon>Bacillota</taxon>
        <taxon>Bacilli</taxon>
        <taxon>Bacillales</taxon>
        <taxon>Paenibacillaceae</taxon>
        <taxon>Paenibacillus</taxon>
    </lineage>
</organism>
<reference evidence="6 7" key="1">
    <citation type="submission" date="2024-09" db="EMBL/GenBank/DDBJ databases">
        <authorList>
            <person name="Sun Q."/>
            <person name="Mori K."/>
        </authorList>
    </citation>
    <scope>NUCLEOTIDE SEQUENCE [LARGE SCALE GENOMIC DNA]</scope>
    <source>
        <strain evidence="6 7">CCM 4839</strain>
    </source>
</reference>
<name>A0ABV6J5Y8_9BACL</name>
<dbReference type="Pfam" id="PF12850">
    <property type="entry name" value="Metallophos_2"/>
    <property type="match status" value="1"/>
</dbReference>
<protein>
    <recommendedName>
        <fullName evidence="4">Phosphoesterase</fullName>
        <ecNumber evidence="4">3.1.4.-</ecNumber>
    </recommendedName>
</protein>
<dbReference type="EC" id="3.1.4.-" evidence="4"/>
<dbReference type="PROSITE" id="PS01269">
    <property type="entry name" value="UPF0025"/>
    <property type="match status" value="1"/>
</dbReference>
<evidence type="ECO:0000256" key="3">
    <source>
        <dbReference type="ARBA" id="ARBA00022801"/>
    </source>
</evidence>
<evidence type="ECO:0000256" key="2">
    <source>
        <dbReference type="ARBA" id="ARBA00022723"/>
    </source>
</evidence>
<sequence>MKIIVVADTHMPRMAKKLPDRLLWELRDADTVIHAGDWTQLSIYEELAAHAPTVGVAGNNDGPGIIKLFGYRKQLEFEGHQIGIVHGHGTGKRINTEQRALDSFKGTSVDVILFGHSHIPLQKRVGSVLLFNPGSPTDKRRQPRYSFGVLQLNPGAIKAEHIFYDDKS</sequence>
<comment type="caution">
    <text evidence="6">The sequence shown here is derived from an EMBL/GenBank/DDBJ whole genome shotgun (WGS) entry which is preliminary data.</text>
</comment>
<evidence type="ECO:0000313" key="6">
    <source>
        <dbReference type="EMBL" id="MFC0391196.1"/>
    </source>
</evidence>
<accession>A0ABV6J5Y8</accession>
<dbReference type="RefSeq" id="WP_204818153.1">
    <property type="nucleotide sequence ID" value="NZ_JANHOF010000004.1"/>
</dbReference>
<dbReference type="InterPro" id="IPR020935">
    <property type="entry name" value="PdiEstase_YfcE_CS"/>
</dbReference>
<dbReference type="EMBL" id="JBHLVF010000010">
    <property type="protein sequence ID" value="MFC0391196.1"/>
    <property type="molecule type" value="Genomic_DNA"/>
</dbReference>
<keyword evidence="7" id="KW-1185">Reference proteome</keyword>
<proteinExistence type="inferred from homology"/>